<gene>
    <name evidence="1" type="ORF">GSPATT00038786001</name>
</gene>
<keyword evidence="2" id="KW-1185">Reference proteome</keyword>
<name>A0CP00_PARTE</name>
<dbReference type="KEGG" id="ptm:GSPATT00038786001"/>
<dbReference type="AlphaFoldDB" id="A0CP00"/>
<proteinExistence type="predicted"/>
<dbReference type="HOGENOM" id="CLU_2836732_0_0_1"/>
<dbReference type="GeneID" id="5025701"/>
<dbReference type="RefSeq" id="XP_001439914.1">
    <property type="nucleotide sequence ID" value="XM_001439877.1"/>
</dbReference>
<dbReference type="EMBL" id="CT868127">
    <property type="protein sequence ID" value="CAK72517.1"/>
    <property type="molecule type" value="Genomic_DNA"/>
</dbReference>
<dbReference type="InParanoid" id="A0CP00"/>
<organism evidence="1 2">
    <name type="scientific">Paramecium tetraurelia</name>
    <dbReference type="NCBI Taxonomy" id="5888"/>
    <lineage>
        <taxon>Eukaryota</taxon>
        <taxon>Sar</taxon>
        <taxon>Alveolata</taxon>
        <taxon>Ciliophora</taxon>
        <taxon>Intramacronucleata</taxon>
        <taxon>Oligohymenophorea</taxon>
        <taxon>Peniculida</taxon>
        <taxon>Parameciidae</taxon>
        <taxon>Paramecium</taxon>
    </lineage>
</organism>
<reference evidence="1 2" key="1">
    <citation type="journal article" date="2006" name="Nature">
        <title>Global trends of whole-genome duplications revealed by the ciliate Paramecium tetraurelia.</title>
        <authorList>
            <consortium name="Genoscope"/>
            <person name="Aury J.-M."/>
            <person name="Jaillon O."/>
            <person name="Duret L."/>
            <person name="Noel B."/>
            <person name="Jubin C."/>
            <person name="Porcel B.M."/>
            <person name="Segurens B."/>
            <person name="Daubin V."/>
            <person name="Anthouard V."/>
            <person name="Aiach N."/>
            <person name="Arnaiz O."/>
            <person name="Billaut A."/>
            <person name="Beisson J."/>
            <person name="Blanc I."/>
            <person name="Bouhouche K."/>
            <person name="Camara F."/>
            <person name="Duharcourt S."/>
            <person name="Guigo R."/>
            <person name="Gogendeau D."/>
            <person name="Katinka M."/>
            <person name="Keller A.-M."/>
            <person name="Kissmehl R."/>
            <person name="Klotz C."/>
            <person name="Koll F."/>
            <person name="Le Moue A."/>
            <person name="Lepere C."/>
            <person name="Malinsky S."/>
            <person name="Nowacki M."/>
            <person name="Nowak J.K."/>
            <person name="Plattner H."/>
            <person name="Poulain J."/>
            <person name="Ruiz F."/>
            <person name="Serrano V."/>
            <person name="Zagulski M."/>
            <person name="Dessen P."/>
            <person name="Betermier M."/>
            <person name="Weissenbach J."/>
            <person name="Scarpelli C."/>
            <person name="Schachter V."/>
            <person name="Sperling L."/>
            <person name="Meyer E."/>
            <person name="Cohen J."/>
            <person name="Wincker P."/>
        </authorList>
    </citation>
    <scope>NUCLEOTIDE SEQUENCE [LARGE SCALE GENOMIC DNA]</scope>
    <source>
        <strain evidence="1 2">Stock d4-2</strain>
    </source>
</reference>
<dbReference type="Proteomes" id="UP000000600">
    <property type="component" value="Unassembled WGS sequence"/>
</dbReference>
<evidence type="ECO:0000313" key="1">
    <source>
        <dbReference type="EMBL" id="CAK72517.1"/>
    </source>
</evidence>
<evidence type="ECO:0000313" key="2">
    <source>
        <dbReference type="Proteomes" id="UP000000600"/>
    </source>
</evidence>
<sequence>MNYTANKGVAYTRITSYDKPGYRSSSIFRLWEYHNNPNDSKLLPKELSWLVTNLSIVTFEQKFTWA</sequence>
<protein>
    <submittedName>
        <fullName evidence="1">Uncharacterized protein</fullName>
    </submittedName>
</protein>
<accession>A0CP00</accession>